<proteinExistence type="predicted"/>
<dbReference type="PANTHER" id="PTHR22916:SF3">
    <property type="entry name" value="UDP-GLCNAC:BETAGAL BETA-1,3-N-ACETYLGLUCOSAMINYLTRANSFERASE-LIKE PROTEIN 1"/>
    <property type="match status" value="1"/>
</dbReference>
<name>A0A967C7J5_9PROT</name>
<feature type="domain" description="Glycosyltransferase 2-like" evidence="1">
    <location>
        <begin position="8"/>
        <end position="120"/>
    </location>
</feature>
<dbReference type="SUPFAM" id="SSF53448">
    <property type="entry name" value="Nucleotide-diphospho-sugar transferases"/>
    <property type="match status" value="2"/>
</dbReference>
<dbReference type="Pfam" id="PF00535">
    <property type="entry name" value="Glycos_transf_2"/>
    <property type="match status" value="2"/>
</dbReference>
<dbReference type="PANTHER" id="PTHR22916">
    <property type="entry name" value="GLYCOSYLTRANSFERASE"/>
    <property type="match status" value="1"/>
</dbReference>
<reference evidence="2" key="1">
    <citation type="submission" date="2020-03" db="EMBL/GenBank/DDBJ databases">
        <title>Genome of Pelagibius litoralis DSM 21314T.</title>
        <authorList>
            <person name="Wang G."/>
        </authorList>
    </citation>
    <scope>NUCLEOTIDE SEQUENCE</scope>
    <source>
        <strain evidence="2">DSM 21314</strain>
    </source>
</reference>
<feature type="domain" description="Glycosyltransferase 2-like" evidence="1">
    <location>
        <begin position="332"/>
        <end position="442"/>
    </location>
</feature>
<dbReference type="Gene3D" id="3.90.550.10">
    <property type="entry name" value="Spore Coat Polysaccharide Biosynthesis Protein SpsA, Chain A"/>
    <property type="match status" value="2"/>
</dbReference>
<dbReference type="InterPro" id="IPR001173">
    <property type="entry name" value="Glyco_trans_2-like"/>
</dbReference>
<dbReference type="AlphaFoldDB" id="A0A967C7J5"/>
<keyword evidence="3" id="KW-1185">Reference proteome</keyword>
<dbReference type="EMBL" id="JAAQPH010000007">
    <property type="protein sequence ID" value="NIA69071.1"/>
    <property type="molecule type" value="Genomic_DNA"/>
</dbReference>
<protein>
    <submittedName>
        <fullName evidence="2">Glycosyltransferase</fullName>
    </submittedName>
</protein>
<dbReference type="Proteomes" id="UP000761264">
    <property type="component" value="Unassembled WGS sequence"/>
</dbReference>
<gene>
    <name evidence="2" type="ORF">HBA54_10765</name>
</gene>
<dbReference type="CDD" id="cd00761">
    <property type="entry name" value="Glyco_tranf_GTA_type"/>
    <property type="match status" value="1"/>
</dbReference>
<organism evidence="2 3">
    <name type="scientific">Pelagibius litoralis</name>
    <dbReference type="NCBI Taxonomy" id="374515"/>
    <lineage>
        <taxon>Bacteria</taxon>
        <taxon>Pseudomonadati</taxon>
        <taxon>Pseudomonadota</taxon>
        <taxon>Alphaproteobacteria</taxon>
        <taxon>Rhodospirillales</taxon>
        <taxon>Rhodovibrionaceae</taxon>
        <taxon>Pelagibius</taxon>
    </lineage>
</organism>
<dbReference type="RefSeq" id="WP_167224301.1">
    <property type="nucleotide sequence ID" value="NZ_JAAQPH010000007.1"/>
</dbReference>
<accession>A0A967C7J5</accession>
<dbReference type="InterPro" id="IPR029044">
    <property type="entry name" value="Nucleotide-diphossugar_trans"/>
</dbReference>
<evidence type="ECO:0000313" key="2">
    <source>
        <dbReference type="EMBL" id="NIA69071.1"/>
    </source>
</evidence>
<comment type="caution">
    <text evidence="2">The sequence shown here is derived from an EMBL/GenBank/DDBJ whole genome shotgun (WGS) entry which is preliminary data.</text>
</comment>
<evidence type="ECO:0000313" key="3">
    <source>
        <dbReference type="Proteomes" id="UP000761264"/>
    </source>
</evidence>
<sequence length="602" mass="66843">MARQPKVSVVMSVFNGETFLAEAIDSILIQSYRDFELLVVDDASTDGTAAILADYDDPRLRIVTNETNLGLTLSLNRVLAEARGELIARQDADDVSITDRLALQVEWLDRHPEVGVLGSELEIVDAEGKSRGSFGVATEHAEIVWRMFYGRVLAHPSVMFRAELVRAVAGYDPDVEVAQDLELWTRLVGRTCFANLSRPLVRYRTHSGAVSVRKGEAQQRSVLAARARLAEALLGRPVTAAELAALATTLAGSAHPRGMELAGVLIAALEAKGAVTSTEAEVLAADLKKRSLGTRLWGLLRWRLQALRRKLSVTPHDGKAHGTQRSSGSGVTVVVLTYFRPEGLNALLESLAAQELGELGLEVIICNNAPGRRLGGLRFRRRLEALANVKVIDSSYNWACSVRYAFAAMAKYETVLFLDDDFTLLDNSLIARMYERFQRLAPHDILSLWTTIWAEWDDTGFSTVSLTFMNDEVSEPVEVDTVGPGLSMFHRDTLLDPEVFGTIMSPPFPKVDDMAFGIVTSMKLGTRKYFMPCYGMLRSHKQTRTKALATRSGRYDDLHAYYKQVLAEGFEPLLVRQARDCPGESTVEQKLARRLPPQRFRW</sequence>
<dbReference type="GO" id="GO:0016758">
    <property type="term" value="F:hexosyltransferase activity"/>
    <property type="evidence" value="ECO:0007669"/>
    <property type="project" value="UniProtKB-ARBA"/>
</dbReference>
<evidence type="ECO:0000259" key="1">
    <source>
        <dbReference type="Pfam" id="PF00535"/>
    </source>
</evidence>